<dbReference type="Proteomes" id="UP000039865">
    <property type="component" value="Unassembled WGS sequence"/>
</dbReference>
<reference evidence="1 2" key="1">
    <citation type="submission" date="2014-06" db="EMBL/GenBank/DDBJ databases">
        <authorList>
            <person name="Swart Estienne"/>
        </authorList>
    </citation>
    <scope>NUCLEOTIDE SEQUENCE [LARGE SCALE GENOMIC DNA]</scope>
    <source>
        <strain evidence="1 2">130c</strain>
    </source>
</reference>
<gene>
    <name evidence="1" type="primary">Contig894.g970</name>
    <name evidence="1" type="ORF">STYLEM_6192</name>
</gene>
<keyword evidence="2" id="KW-1185">Reference proteome</keyword>
<organism evidence="1 2">
    <name type="scientific">Stylonychia lemnae</name>
    <name type="common">Ciliate</name>
    <dbReference type="NCBI Taxonomy" id="5949"/>
    <lineage>
        <taxon>Eukaryota</taxon>
        <taxon>Sar</taxon>
        <taxon>Alveolata</taxon>
        <taxon>Ciliophora</taxon>
        <taxon>Intramacronucleata</taxon>
        <taxon>Spirotrichea</taxon>
        <taxon>Stichotrichia</taxon>
        <taxon>Sporadotrichida</taxon>
        <taxon>Oxytrichidae</taxon>
        <taxon>Stylonychinae</taxon>
        <taxon>Stylonychia</taxon>
    </lineage>
</organism>
<dbReference type="OMA" id="DICHIGR"/>
<evidence type="ECO:0000313" key="2">
    <source>
        <dbReference type="Proteomes" id="UP000039865"/>
    </source>
</evidence>
<name>A0A078A8V4_STYLE</name>
<dbReference type="Gene3D" id="3.30.40.10">
    <property type="entry name" value="Zinc/RING finger domain, C3HC4 (zinc finger)"/>
    <property type="match status" value="1"/>
</dbReference>
<dbReference type="OrthoDB" id="9972365at2759"/>
<dbReference type="Pfam" id="PF21361">
    <property type="entry name" value="Sina_ZnF"/>
    <property type="match status" value="1"/>
</dbReference>
<dbReference type="EMBL" id="CCKQ01005958">
    <property type="protein sequence ID" value="CDW77233.1"/>
    <property type="molecule type" value="Genomic_DNA"/>
</dbReference>
<evidence type="ECO:0000313" key="1">
    <source>
        <dbReference type="EMBL" id="CDW77233.1"/>
    </source>
</evidence>
<dbReference type="SUPFAM" id="SSF49599">
    <property type="entry name" value="TRAF domain-like"/>
    <property type="match status" value="1"/>
</dbReference>
<protein>
    <submittedName>
        <fullName evidence="1">E3 ubiquitin-protein ligase herc2</fullName>
    </submittedName>
</protein>
<dbReference type="InterPro" id="IPR013083">
    <property type="entry name" value="Znf_RING/FYVE/PHD"/>
</dbReference>
<accession>A0A078A8V4</accession>
<proteinExistence type="predicted"/>
<dbReference type="InParanoid" id="A0A078A8V4"/>
<sequence>MECESCNNIMCEECIKSLKKRDCPSCRKEQFVFKQSILARRLIGTLPADCPNGCGEKSTIGNIDQHLRKCPLRVHVCQVDKCPFEGKKDEFLQHLVESHDLVLIRQYDATSQSTIEEENKTQEVESTEMSGKFNLNFDRVGSMRNEKGKLARLGESGKYYCGGPLETDCMCCNGYCGPGNGCNCQYCMKLDMQVRMVPKGYLVNREGAMCRKGTTSNYYCGRLCMKGVAFCDGYCGPTNGPACPSCKLINTQANDRYRNLI</sequence>
<dbReference type="AlphaFoldDB" id="A0A078A8V4"/>